<feature type="transmembrane region" description="Helical" evidence="2">
    <location>
        <begin position="12"/>
        <end position="29"/>
    </location>
</feature>
<dbReference type="AlphaFoldDB" id="A0A016SGC7"/>
<reference evidence="4" key="1">
    <citation type="journal article" date="2015" name="Nat. Genet.">
        <title>The genome and transcriptome of the zoonotic hookworm Ancylostoma ceylanicum identify infection-specific gene families.</title>
        <authorList>
            <person name="Schwarz E.M."/>
            <person name="Hu Y."/>
            <person name="Antoshechkin I."/>
            <person name="Miller M.M."/>
            <person name="Sternberg P.W."/>
            <person name="Aroian R.V."/>
        </authorList>
    </citation>
    <scope>NUCLEOTIDE SEQUENCE</scope>
    <source>
        <strain evidence="4">HY135</strain>
    </source>
</reference>
<dbReference type="EMBL" id="JARK01001564">
    <property type="protein sequence ID" value="EYB89768.1"/>
    <property type="molecule type" value="Genomic_DNA"/>
</dbReference>
<proteinExistence type="predicted"/>
<evidence type="ECO:0000256" key="1">
    <source>
        <dbReference type="SAM" id="MobiDB-lite"/>
    </source>
</evidence>
<keyword evidence="2" id="KW-0812">Transmembrane</keyword>
<organism evidence="3 4">
    <name type="scientific">Ancylostoma ceylanicum</name>
    <dbReference type="NCBI Taxonomy" id="53326"/>
    <lineage>
        <taxon>Eukaryota</taxon>
        <taxon>Metazoa</taxon>
        <taxon>Ecdysozoa</taxon>
        <taxon>Nematoda</taxon>
        <taxon>Chromadorea</taxon>
        <taxon>Rhabditida</taxon>
        <taxon>Rhabditina</taxon>
        <taxon>Rhabditomorpha</taxon>
        <taxon>Strongyloidea</taxon>
        <taxon>Ancylostomatidae</taxon>
        <taxon>Ancylostomatinae</taxon>
        <taxon>Ancylostoma</taxon>
    </lineage>
</organism>
<sequence>MKRNKKTWIYRLLVVFFASYLYLSIFVYVRRHTIKTAISKWGFNSFVLKEFLNGTNTTQARSLQKQKVQPVKGNPGYLFHIISQNISFYAEDVLNLASISLTERMTYTYNKTAPKRLIFVADDSDHGTLGGCPDWNCQLTRNDEEAVVADAIGIDVSYILPQTSQHVKFDDAVNTLKDLFGPQQSLFSARYTCMKRTKDPNDDFTTYAGRVNRECAKFKFAECNENHLKCLIFVCDLQSSEDAFIRLKLVDKTESDLNCTIQILADESKRLLNLRHDTKMIENGSPAVHSVRQLLSTRQGQQKVNSKTDTQAAHIEILTRPPPSACRFCGDMHFIKDSPYRYHNAPVIERSGTKKDTAFLPSADLNDSAPPVEMAAQQGRRCDQTQSSQSQISTTTSIDVTPQLKWTINSLTSKSTVHRT</sequence>
<comment type="caution">
    <text evidence="3">The sequence shown here is derived from an EMBL/GenBank/DDBJ whole genome shotgun (WGS) entry which is preliminary data.</text>
</comment>
<accession>A0A016SGC7</accession>
<dbReference type="Proteomes" id="UP000024635">
    <property type="component" value="Unassembled WGS sequence"/>
</dbReference>
<keyword evidence="4" id="KW-1185">Reference proteome</keyword>
<gene>
    <name evidence="3" type="primary">Acey_s0228.g2889</name>
    <name evidence="3" type="ORF">Y032_0228g2889</name>
</gene>
<dbReference type="STRING" id="53326.A0A016SGC7"/>
<evidence type="ECO:0000313" key="3">
    <source>
        <dbReference type="EMBL" id="EYB89768.1"/>
    </source>
</evidence>
<keyword evidence="2" id="KW-1133">Transmembrane helix</keyword>
<keyword evidence="2" id="KW-0472">Membrane</keyword>
<name>A0A016SGC7_9BILA</name>
<feature type="region of interest" description="Disordered" evidence="1">
    <location>
        <begin position="354"/>
        <end position="396"/>
    </location>
</feature>
<evidence type="ECO:0000313" key="4">
    <source>
        <dbReference type="Proteomes" id="UP000024635"/>
    </source>
</evidence>
<evidence type="ECO:0000256" key="2">
    <source>
        <dbReference type="SAM" id="Phobius"/>
    </source>
</evidence>
<dbReference type="OrthoDB" id="5856985at2759"/>
<protein>
    <submittedName>
        <fullName evidence="3">Uncharacterized protein</fullName>
    </submittedName>
</protein>
<feature type="compositionally biased region" description="Low complexity" evidence="1">
    <location>
        <begin position="384"/>
        <end position="396"/>
    </location>
</feature>